<dbReference type="SUPFAM" id="SSF55729">
    <property type="entry name" value="Acyl-CoA N-acyltransferases (Nat)"/>
    <property type="match status" value="1"/>
</dbReference>
<dbReference type="InterPro" id="IPR045057">
    <property type="entry name" value="Gcn5-rel_NAT"/>
</dbReference>
<feature type="compositionally biased region" description="Basic and acidic residues" evidence="1">
    <location>
        <begin position="1"/>
        <end position="13"/>
    </location>
</feature>
<evidence type="ECO:0000256" key="1">
    <source>
        <dbReference type="SAM" id="MobiDB-lite"/>
    </source>
</evidence>
<sequence length="122" mass="13219">MSDSDHTRVDERPVGAAPTAELSVRNDPDHDRFDLWLGGELVGILGYRDEAAMPGAVAAPGTVLALMHTVVKEEFGGRGFAAVLVAQALDDIRDRGLLIRPVCTYVQRFLSLRPEYGDLVDG</sequence>
<feature type="region of interest" description="Disordered" evidence="1">
    <location>
        <begin position="1"/>
        <end position="24"/>
    </location>
</feature>
<organism evidence="2 3">
    <name type="scientific">Rhodococcus triatomae</name>
    <dbReference type="NCBI Taxonomy" id="300028"/>
    <lineage>
        <taxon>Bacteria</taxon>
        <taxon>Bacillati</taxon>
        <taxon>Actinomycetota</taxon>
        <taxon>Actinomycetes</taxon>
        <taxon>Mycobacteriales</taxon>
        <taxon>Nocardiaceae</taxon>
        <taxon>Rhodococcus</taxon>
    </lineage>
</organism>
<accession>A0A1G8NDT5</accession>
<name>A0A1G8NDT5_9NOCA</name>
<dbReference type="OrthoDB" id="5405911at2"/>
<dbReference type="Proteomes" id="UP000183263">
    <property type="component" value="Unassembled WGS sequence"/>
</dbReference>
<reference evidence="2 3" key="1">
    <citation type="submission" date="2016-10" db="EMBL/GenBank/DDBJ databases">
        <authorList>
            <person name="de Groot N.N."/>
        </authorList>
    </citation>
    <scope>NUCLEOTIDE SEQUENCE [LARGE SCALE GENOMIC DNA]</scope>
    <source>
        <strain evidence="2 3">DSM 44892</strain>
    </source>
</reference>
<dbReference type="AlphaFoldDB" id="A0A1G8NDT5"/>
<evidence type="ECO:0000313" key="2">
    <source>
        <dbReference type="EMBL" id="SDI78217.1"/>
    </source>
</evidence>
<dbReference type="InterPro" id="IPR031165">
    <property type="entry name" value="GNAT_YJDJ"/>
</dbReference>
<keyword evidence="3" id="KW-1185">Reference proteome</keyword>
<dbReference type="InterPro" id="IPR016181">
    <property type="entry name" value="Acyl_CoA_acyltransferase"/>
</dbReference>
<protein>
    <submittedName>
        <fullName evidence="2">Uncharacterized protein</fullName>
    </submittedName>
</protein>
<gene>
    <name evidence="2" type="ORF">SAMN05444695_11132</name>
</gene>
<evidence type="ECO:0000313" key="3">
    <source>
        <dbReference type="Proteomes" id="UP000183263"/>
    </source>
</evidence>
<dbReference type="PANTHER" id="PTHR31435">
    <property type="entry name" value="PROTEIN NATD1"/>
    <property type="match status" value="1"/>
</dbReference>
<proteinExistence type="predicted"/>
<dbReference type="Pfam" id="PF14542">
    <property type="entry name" value="Acetyltransf_CG"/>
    <property type="match status" value="1"/>
</dbReference>
<dbReference type="PANTHER" id="PTHR31435:SF10">
    <property type="entry name" value="BSR4717 PROTEIN"/>
    <property type="match status" value="1"/>
</dbReference>
<dbReference type="Gene3D" id="3.40.630.30">
    <property type="match status" value="1"/>
</dbReference>
<dbReference type="PROSITE" id="PS51729">
    <property type="entry name" value="GNAT_YJDJ"/>
    <property type="match status" value="1"/>
</dbReference>
<dbReference type="RefSeq" id="WP_072738992.1">
    <property type="nucleotide sequence ID" value="NZ_CP048813.1"/>
</dbReference>
<dbReference type="EMBL" id="FNDN01000011">
    <property type="protein sequence ID" value="SDI78217.1"/>
    <property type="molecule type" value="Genomic_DNA"/>
</dbReference>